<dbReference type="PROSITE" id="PS00194">
    <property type="entry name" value="THIOREDOXIN_1"/>
    <property type="match status" value="1"/>
</dbReference>
<dbReference type="Gene3D" id="1.25.40.10">
    <property type="entry name" value="Tetratricopeptide repeat domain"/>
    <property type="match status" value="1"/>
</dbReference>
<evidence type="ECO:0000256" key="6">
    <source>
        <dbReference type="SAM" id="MobiDB-lite"/>
    </source>
</evidence>
<dbReference type="Gene3D" id="3.40.30.10">
    <property type="entry name" value="Glutaredoxin"/>
    <property type="match status" value="1"/>
</dbReference>
<dbReference type="PANTHER" id="PTHR45663:SF11">
    <property type="entry name" value="GEO12009P1"/>
    <property type="match status" value="1"/>
</dbReference>
<name>A0ABS3RIC3_9ACTN</name>
<gene>
    <name evidence="8" type="ORF">J4709_02590</name>
</gene>
<dbReference type="InterPro" id="IPR011990">
    <property type="entry name" value="TPR-like_helical_dom_sf"/>
</dbReference>
<evidence type="ECO:0000256" key="2">
    <source>
        <dbReference type="ARBA" id="ARBA00022448"/>
    </source>
</evidence>
<organism evidence="8 9">
    <name type="scientific">Actinomadura violacea</name>
    <dbReference type="NCBI Taxonomy" id="2819934"/>
    <lineage>
        <taxon>Bacteria</taxon>
        <taxon>Bacillati</taxon>
        <taxon>Actinomycetota</taxon>
        <taxon>Actinomycetes</taxon>
        <taxon>Streptosporangiales</taxon>
        <taxon>Thermomonosporaceae</taxon>
        <taxon>Actinomadura</taxon>
    </lineage>
</organism>
<comment type="caution">
    <text evidence="8">The sequence shown here is derived from an EMBL/GenBank/DDBJ whole genome shotgun (WGS) entry which is preliminary data.</text>
</comment>
<keyword evidence="4" id="KW-1015">Disulfide bond</keyword>
<proteinExistence type="inferred from homology"/>
<dbReference type="SUPFAM" id="SSF52833">
    <property type="entry name" value="Thioredoxin-like"/>
    <property type="match status" value="1"/>
</dbReference>
<evidence type="ECO:0000256" key="1">
    <source>
        <dbReference type="ARBA" id="ARBA00008987"/>
    </source>
</evidence>
<evidence type="ECO:0000256" key="5">
    <source>
        <dbReference type="ARBA" id="ARBA00023284"/>
    </source>
</evidence>
<protein>
    <submittedName>
        <fullName evidence="8">Tetratricopeptide repeat protein</fullName>
    </submittedName>
</protein>
<feature type="domain" description="Thioredoxin" evidence="7">
    <location>
        <begin position="30"/>
        <end position="158"/>
    </location>
</feature>
<dbReference type="SUPFAM" id="SSF48452">
    <property type="entry name" value="TPR-like"/>
    <property type="match status" value="1"/>
</dbReference>
<dbReference type="InterPro" id="IPR017937">
    <property type="entry name" value="Thioredoxin_CS"/>
</dbReference>
<feature type="region of interest" description="Disordered" evidence="6">
    <location>
        <begin position="1"/>
        <end position="47"/>
    </location>
</feature>
<dbReference type="PANTHER" id="PTHR45663">
    <property type="entry name" value="GEO12009P1"/>
    <property type="match status" value="1"/>
</dbReference>
<keyword evidence="2" id="KW-0813">Transport</keyword>
<dbReference type="Pfam" id="PF14561">
    <property type="entry name" value="TPR_20"/>
    <property type="match status" value="1"/>
</dbReference>
<sequence>MHGAIDLGARQAATRKQQERRAQAAQAGAAPAGGPAGPAGAAPAGGPHVVDVTDETFNTEVVERSQSVPILVDFWADWCGPCKQLGPILEKLATEAAGKWILAKVDIDANPQLGAYMQQMGVRGIPFVAAVVAGQLLPFLNGAAPEPQVRQAIDQLFEALRQEGILPEGAEGEAAAPGEAPSPADSVYAEAEDALQRGDLEGAKAAFERVLAANPRDGQAKQGLALVGLSLRVEALDPERAVQEAADKPGDVRAQISAADVEMVSGRIEEAFARLLTAVRGSAGDDRDAARTHLLSLFELLPPEDPRITKARRSLQSALF</sequence>
<evidence type="ECO:0000313" key="9">
    <source>
        <dbReference type="Proteomes" id="UP000680206"/>
    </source>
</evidence>
<dbReference type="InterPro" id="IPR013766">
    <property type="entry name" value="Thioredoxin_domain"/>
</dbReference>
<dbReference type="Proteomes" id="UP000680206">
    <property type="component" value="Unassembled WGS sequence"/>
</dbReference>
<keyword evidence="3" id="KW-0249">Electron transport</keyword>
<evidence type="ECO:0000256" key="4">
    <source>
        <dbReference type="ARBA" id="ARBA00023157"/>
    </source>
</evidence>
<dbReference type="PROSITE" id="PS51352">
    <property type="entry name" value="THIOREDOXIN_2"/>
    <property type="match status" value="1"/>
</dbReference>
<dbReference type="InterPro" id="IPR036249">
    <property type="entry name" value="Thioredoxin-like_sf"/>
</dbReference>
<dbReference type="CDD" id="cd02956">
    <property type="entry name" value="ybbN"/>
    <property type="match status" value="1"/>
</dbReference>
<reference evidence="8 9" key="1">
    <citation type="submission" date="2021-03" db="EMBL/GenBank/DDBJ databases">
        <title>Actinomadura violae sp. nov., isolated from lichen in Thailand.</title>
        <authorList>
            <person name="Kanchanasin P."/>
            <person name="Saeng-In P."/>
            <person name="Phongsopitanun W."/>
            <person name="Yuki M."/>
            <person name="Kudo T."/>
            <person name="Ohkuma M."/>
            <person name="Tanasupawat S."/>
        </authorList>
    </citation>
    <scope>NUCLEOTIDE SEQUENCE [LARGE SCALE GENOMIC DNA]</scope>
    <source>
        <strain evidence="8 9">LCR2-06</strain>
    </source>
</reference>
<evidence type="ECO:0000313" key="8">
    <source>
        <dbReference type="EMBL" id="MBO2456476.1"/>
    </source>
</evidence>
<evidence type="ECO:0000256" key="3">
    <source>
        <dbReference type="ARBA" id="ARBA00022982"/>
    </source>
</evidence>
<comment type="similarity">
    <text evidence="1">Belongs to the thioredoxin family.</text>
</comment>
<evidence type="ECO:0000259" key="7">
    <source>
        <dbReference type="PROSITE" id="PS51352"/>
    </source>
</evidence>
<feature type="compositionally biased region" description="Low complexity" evidence="6">
    <location>
        <begin position="23"/>
        <end position="47"/>
    </location>
</feature>
<keyword evidence="5" id="KW-0676">Redox-active center</keyword>
<dbReference type="EMBL" id="JAGEPF010000002">
    <property type="protein sequence ID" value="MBO2456476.1"/>
    <property type="molecule type" value="Genomic_DNA"/>
</dbReference>
<accession>A0ABS3RIC3</accession>
<keyword evidence="9" id="KW-1185">Reference proteome</keyword>
<dbReference type="Pfam" id="PF00085">
    <property type="entry name" value="Thioredoxin"/>
    <property type="match status" value="1"/>
</dbReference>